<dbReference type="AlphaFoldDB" id="A0A0A9GUJ6"/>
<evidence type="ECO:0000313" key="1">
    <source>
        <dbReference type="EMBL" id="JAE26236.1"/>
    </source>
</evidence>
<name>A0A0A9GUJ6_ARUDO</name>
<organism evidence="1">
    <name type="scientific">Arundo donax</name>
    <name type="common">Giant reed</name>
    <name type="synonym">Donax arundinaceus</name>
    <dbReference type="NCBI Taxonomy" id="35708"/>
    <lineage>
        <taxon>Eukaryota</taxon>
        <taxon>Viridiplantae</taxon>
        <taxon>Streptophyta</taxon>
        <taxon>Embryophyta</taxon>
        <taxon>Tracheophyta</taxon>
        <taxon>Spermatophyta</taxon>
        <taxon>Magnoliopsida</taxon>
        <taxon>Liliopsida</taxon>
        <taxon>Poales</taxon>
        <taxon>Poaceae</taxon>
        <taxon>PACMAD clade</taxon>
        <taxon>Arundinoideae</taxon>
        <taxon>Arundineae</taxon>
        <taxon>Arundo</taxon>
    </lineage>
</organism>
<accession>A0A0A9GUJ6</accession>
<protein>
    <submittedName>
        <fullName evidence="1">Uncharacterized protein</fullName>
    </submittedName>
</protein>
<reference evidence="1" key="2">
    <citation type="journal article" date="2015" name="Data Brief">
        <title>Shoot transcriptome of the giant reed, Arundo donax.</title>
        <authorList>
            <person name="Barrero R.A."/>
            <person name="Guerrero F.D."/>
            <person name="Moolhuijzen P."/>
            <person name="Goolsby J.A."/>
            <person name="Tidwell J."/>
            <person name="Bellgard S.E."/>
            <person name="Bellgard M.I."/>
        </authorList>
    </citation>
    <scope>NUCLEOTIDE SEQUENCE</scope>
    <source>
        <tissue evidence="1">Shoot tissue taken approximately 20 cm above the soil surface</tissue>
    </source>
</reference>
<reference evidence="1" key="1">
    <citation type="submission" date="2014-09" db="EMBL/GenBank/DDBJ databases">
        <authorList>
            <person name="Magalhaes I.L.F."/>
            <person name="Oliveira U."/>
            <person name="Santos F.R."/>
            <person name="Vidigal T.H.D.A."/>
            <person name="Brescovit A.D."/>
            <person name="Santos A.J."/>
        </authorList>
    </citation>
    <scope>NUCLEOTIDE SEQUENCE</scope>
    <source>
        <tissue evidence="1">Shoot tissue taken approximately 20 cm above the soil surface</tissue>
    </source>
</reference>
<proteinExistence type="predicted"/>
<dbReference type="EMBL" id="GBRH01171660">
    <property type="protein sequence ID" value="JAE26236.1"/>
    <property type="molecule type" value="Transcribed_RNA"/>
</dbReference>
<sequence>MYPCKDIVASNSHFVGSNFLSFPVPCSD</sequence>